<dbReference type="Pfam" id="PF20432">
    <property type="entry name" value="Xre-like-HTH"/>
    <property type="match status" value="1"/>
</dbReference>
<evidence type="ECO:0000256" key="1">
    <source>
        <dbReference type="SAM" id="MobiDB-lite"/>
    </source>
</evidence>
<dbReference type="InterPro" id="IPR046847">
    <property type="entry name" value="Xre-like_HTH"/>
</dbReference>
<dbReference type="Pfam" id="PF09722">
    <property type="entry name" value="Xre_MbcA_ParS_C"/>
    <property type="match status" value="1"/>
</dbReference>
<name>A0ABV8DIE8_9BURK</name>
<dbReference type="RefSeq" id="WP_082437645.1">
    <property type="nucleotide sequence ID" value="NZ_JAMXAX010000135.1"/>
</dbReference>
<feature type="domain" description="Antitoxin Xre-like helix-turn-helix" evidence="3">
    <location>
        <begin position="108"/>
        <end position="165"/>
    </location>
</feature>
<protein>
    <submittedName>
        <fullName evidence="4">Antitoxin Xre/MbcA/ParS toxin-binding domain-containing protein</fullName>
    </submittedName>
</protein>
<dbReference type="Proteomes" id="UP001595693">
    <property type="component" value="Unassembled WGS sequence"/>
</dbReference>
<keyword evidence="5" id="KW-1185">Reference proteome</keyword>
<gene>
    <name evidence="4" type="ORF">ACFOW3_26130</name>
</gene>
<feature type="domain" description="Antitoxin Xre/MbcA/ParS-like toxin-binding" evidence="2">
    <location>
        <begin position="187"/>
        <end position="232"/>
    </location>
</feature>
<evidence type="ECO:0000313" key="5">
    <source>
        <dbReference type="Proteomes" id="UP001595693"/>
    </source>
</evidence>
<proteinExistence type="predicted"/>
<accession>A0ABV8DIE8</accession>
<sequence length="235" mass="25045">MATLHPSAHGKSKKATPEASGESSKLKTHALAVLKEKNASLSGLLNQADVVIKTSALLEGVILKISLPTFRSEDQLEELLKANSSFIDAHKSHLLDFQEVYASSMYSLVEAIKTGVSPKMLSVLSSEMGIPKEGMAERLGLAASTVRKKTASSELLSTDDSEKVIGMSRLIGQVQTMVNEAGNPEGFDAAAWLANWMEQGLPALGGRKPSEYMDTAVGQALVSQLLDQIRSGAYA</sequence>
<comment type="caution">
    <text evidence="4">The sequence shown here is derived from an EMBL/GenBank/DDBJ whole genome shotgun (WGS) entry which is preliminary data.</text>
</comment>
<dbReference type="InterPro" id="IPR024467">
    <property type="entry name" value="Xre/MbcA/ParS-like_toxin-bd"/>
</dbReference>
<reference evidence="5" key="1">
    <citation type="journal article" date="2019" name="Int. J. Syst. Evol. Microbiol.">
        <title>The Global Catalogue of Microorganisms (GCM) 10K type strain sequencing project: providing services to taxonomists for standard genome sequencing and annotation.</title>
        <authorList>
            <consortium name="The Broad Institute Genomics Platform"/>
            <consortium name="The Broad Institute Genome Sequencing Center for Infectious Disease"/>
            <person name="Wu L."/>
            <person name="Ma J."/>
        </authorList>
    </citation>
    <scope>NUCLEOTIDE SEQUENCE [LARGE SCALE GENOMIC DNA]</scope>
    <source>
        <strain evidence="5">CCUG 2113</strain>
    </source>
</reference>
<evidence type="ECO:0000313" key="4">
    <source>
        <dbReference type="EMBL" id="MFC3938102.1"/>
    </source>
</evidence>
<feature type="region of interest" description="Disordered" evidence="1">
    <location>
        <begin position="1"/>
        <end position="24"/>
    </location>
</feature>
<evidence type="ECO:0000259" key="3">
    <source>
        <dbReference type="Pfam" id="PF20432"/>
    </source>
</evidence>
<organism evidence="4 5">
    <name type="scientific">Acidovorax facilis</name>
    <dbReference type="NCBI Taxonomy" id="12917"/>
    <lineage>
        <taxon>Bacteria</taxon>
        <taxon>Pseudomonadati</taxon>
        <taxon>Pseudomonadota</taxon>
        <taxon>Betaproteobacteria</taxon>
        <taxon>Burkholderiales</taxon>
        <taxon>Comamonadaceae</taxon>
        <taxon>Acidovorax</taxon>
    </lineage>
</organism>
<dbReference type="EMBL" id="JBHSAJ010000166">
    <property type="protein sequence ID" value="MFC3938102.1"/>
    <property type="molecule type" value="Genomic_DNA"/>
</dbReference>
<evidence type="ECO:0000259" key="2">
    <source>
        <dbReference type="Pfam" id="PF09722"/>
    </source>
</evidence>